<gene>
    <name evidence="2" type="ORF">PanWU01x14_022960</name>
</gene>
<dbReference type="EMBL" id="JXTB01000011">
    <property type="protein sequence ID" value="PON77942.1"/>
    <property type="molecule type" value="Genomic_DNA"/>
</dbReference>
<keyword evidence="1" id="KW-0812">Transmembrane</keyword>
<name>A0A2P5DXC6_PARAD</name>
<dbReference type="OrthoDB" id="10583694at2759"/>
<evidence type="ECO:0000256" key="1">
    <source>
        <dbReference type="SAM" id="Phobius"/>
    </source>
</evidence>
<evidence type="ECO:0000313" key="2">
    <source>
        <dbReference type="EMBL" id="PON77942.1"/>
    </source>
</evidence>
<keyword evidence="1" id="KW-1133">Transmembrane helix</keyword>
<dbReference type="AlphaFoldDB" id="A0A2P5DXC6"/>
<comment type="caution">
    <text evidence="2">The sequence shown here is derived from an EMBL/GenBank/DDBJ whole genome shotgun (WGS) entry which is preliminary data.</text>
</comment>
<protein>
    <submittedName>
        <fullName evidence="2">Uncharacterized protein</fullName>
    </submittedName>
</protein>
<reference evidence="3" key="1">
    <citation type="submission" date="2016-06" db="EMBL/GenBank/DDBJ databases">
        <title>Parallel loss of symbiosis genes in relatives of nitrogen-fixing non-legume Parasponia.</title>
        <authorList>
            <person name="Van Velzen R."/>
            <person name="Holmer R."/>
            <person name="Bu F."/>
            <person name="Rutten L."/>
            <person name="Van Zeijl A."/>
            <person name="Liu W."/>
            <person name="Santuari L."/>
            <person name="Cao Q."/>
            <person name="Sharma T."/>
            <person name="Shen D."/>
            <person name="Roswanjaya Y."/>
            <person name="Wardhani T."/>
            <person name="Kalhor M.S."/>
            <person name="Jansen J."/>
            <person name="Van den Hoogen J."/>
            <person name="Gungor B."/>
            <person name="Hartog M."/>
            <person name="Hontelez J."/>
            <person name="Verver J."/>
            <person name="Yang W.-C."/>
            <person name="Schijlen E."/>
            <person name="Repin R."/>
            <person name="Schilthuizen M."/>
            <person name="Schranz E."/>
            <person name="Heidstra R."/>
            <person name="Miyata K."/>
            <person name="Fedorova E."/>
            <person name="Kohlen W."/>
            <person name="Bisseling T."/>
            <person name="Smit S."/>
            <person name="Geurts R."/>
        </authorList>
    </citation>
    <scope>NUCLEOTIDE SEQUENCE [LARGE SCALE GENOMIC DNA]</scope>
    <source>
        <strain evidence="3">cv. WU1-14</strain>
    </source>
</reference>
<organism evidence="2 3">
    <name type="scientific">Parasponia andersonii</name>
    <name type="common">Sponia andersonii</name>
    <dbReference type="NCBI Taxonomy" id="3476"/>
    <lineage>
        <taxon>Eukaryota</taxon>
        <taxon>Viridiplantae</taxon>
        <taxon>Streptophyta</taxon>
        <taxon>Embryophyta</taxon>
        <taxon>Tracheophyta</taxon>
        <taxon>Spermatophyta</taxon>
        <taxon>Magnoliopsida</taxon>
        <taxon>eudicotyledons</taxon>
        <taxon>Gunneridae</taxon>
        <taxon>Pentapetalae</taxon>
        <taxon>rosids</taxon>
        <taxon>fabids</taxon>
        <taxon>Rosales</taxon>
        <taxon>Cannabaceae</taxon>
        <taxon>Parasponia</taxon>
    </lineage>
</organism>
<keyword evidence="3" id="KW-1185">Reference proteome</keyword>
<sequence length="106" mass="11584">MPSMEIPGKDGPNLLYMLGAFVYCASLIAMTSYQESLMVNRSRQISINGRQVNVQDLQIVVVVGEREEATKASGAFGGDLPTTDIFEETTGLLSENSSYIDEESEK</sequence>
<keyword evidence="1" id="KW-0472">Membrane</keyword>
<accession>A0A2P5DXC6</accession>
<dbReference type="Proteomes" id="UP000237105">
    <property type="component" value="Unassembled WGS sequence"/>
</dbReference>
<proteinExistence type="predicted"/>
<feature type="transmembrane region" description="Helical" evidence="1">
    <location>
        <begin position="14"/>
        <end position="33"/>
    </location>
</feature>
<evidence type="ECO:0000313" key="3">
    <source>
        <dbReference type="Proteomes" id="UP000237105"/>
    </source>
</evidence>